<accession>A0A9N9VE58</accession>
<evidence type="ECO:0000313" key="4">
    <source>
        <dbReference type="Proteomes" id="UP000696573"/>
    </source>
</evidence>
<sequence>MIPRQTARSAVSRAGRFAPAPRRSQIRFQSSSASSTSSTPSAGGTPWAAGVIGGVVGASLFYGVYSFTPSGRTASSLNKAVIEAEKKYQVAAKKLQQKTPSADEAIDSIKQVAYSYVGWVPGGRSYVDAAFKDWDKVRENHKDEADKIITDAYKQFQDVSKSGLSLVTATRAYEILADLTKKIANLTGDAISDILDNHPEVKKKFGGNVDQLKQLSEKYGPEAKKQVDETWKQVKDIFANGFSEENITKARKLIEEKLQEVRKLGDQAWNKALEEAKPYLDKNSKVKELVEKNADALKQGDVKKLFEKAKSAVDSGNLSDLEGYVKDLTKQARSSAESLTSGWGSLDQYSKLLPNGEEVISKLKDLSQVAEKHREEGEKLLQETVEELKQVLEKKSKKAQEIADQAKKEVK</sequence>
<keyword evidence="1" id="KW-0175">Coiled coil</keyword>
<dbReference type="EMBL" id="CABFNQ020000696">
    <property type="protein sequence ID" value="CAH0024512.1"/>
    <property type="molecule type" value="Genomic_DNA"/>
</dbReference>
<keyword evidence="4" id="KW-1185">Reference proteome</keyword>
<dbReference type="Proteomes" id="UP000696573">
    <property type="component" value="Unassembled WGS sequence"/>
</dbReference>
<name>A0A9N9VE58_9HYPO</name>
<feature type="compositionally biased region" description="Low complexity" evidence="2">
    <location>
        <begin position="30"/>
        <end position="43"/>
    </location>
</feature>
<feature type="coiled-coil region" evidence="1">
    <location>
        <begin position="363"/>
        <end position="409"/>
    </location>
</feature>
<evidence type="ECO:0008006" key="5">
    <source>
        <dbReference type="Google" id="ProtNLM"/>
    </source>
</evidence>
<dbReference type="OrthoDB" id="3883941at2759"/>
<dbReference type="AlphaFoldDB" id="A0A9N9VE58"/>
<reference evidence="3" key="1">
    <citation type="submission" date="2021-10" db="EMBL/GenBank/DDBJ databases">
        <authorList>
            <person name="Piombo E."/>
        </authorList>
    </citation>
    <scope>NUCLEOTIDE SEQUENCE</scope>
</reference>
<gene>
    <name evidence="3" type="ORF">CRHIZ90672A_00015028</name>
</gene>
<evidence type="ECO:0000256" key="1">
    <source>
        <dbReference type="SAM" id="Coils"/>
    </source>
</evidence>
<feature type="region of interest" description="Disordered" evidence="2">
    <location>
        <begin position="1"/>
        <end position="43"/>
    </location>
</feature>
<comment type="caution">
    <text evidence="3">The sequence shown here is derived from an EMBL/GenBank/DDBJ whole genome shotgun (WGS) entry which is preliminary data.</text>
</comment>
<organism evidence="3 4">
    <name type="scientific">Clonostachys rhizophaga</name>
    <dbReference type="NCBI Taxonomy" id="160324"/>
    <lineage>
        <taxon>Eukaryota</taxon>
        <taxon>Fungi</taxon>
        <taxon>Dikarya</taxon>
        <taxon>Ascomycota</taxon>
        <taxon>Pezizomycotina</taxon>
        <taxon>Sordariomycetes</taxon>
        <taxon>Hypocreomycetidae</taxon>
        <taxon>Hypocreales</taxon>
        <taxon>Bionectriaceae</taxon>
        <taxon>Clonostachys</taxon>
    </lineage>
</organism>
<evidence type="ECO:0000313" key="3">
    <source>
        <dbReference type="EMBL" id="CAH0024512.1"/>
    </source>
</evidence>
<proteinExistence type="predicted"/>
<evidence type="ECO:0000256" key="2">
    <source>
        <dbReference type="SAM" id="MobiDB-lite"/>
    </source>
</evidence>
<protein>
    <recommendedName>
        <fullName evidence="5">Apolipoprotein/apolipophorin</fullName>
    </recommendedName>
</protein>